<dbReference type="PANTHER" id="PTHR11552">
    <property type="entry name" value="GLUCOSE-METHANOL-CHOLINE GMC OXIDOREDUCTASE"/>
    <property type="match status" value="1"/>
</dbReference>
<sequence length="402" mass="43684">MEGAGVAPRDDINAEGQLGHMVVQTTTAGGERWSTYRSYLEPALDRANLKVATFATATKILFEDEDSVDGSPPRAVAVQYRDAAGKIRVTRAKKEVIVSAGAIHSPQLLLLSGIGPAEELQAAKIPVVVDLPGVGRNLQDHPLVDGMEYECAPPLCNVDWAHHLKDLAEYKAARRGPLSAAGLLQLAAFIRTDLDPPPQGGPAKQPDLQIGFANIIDDNGTRCFSYDQWRFNRIKAMPALLRPRSRGSVRLNATNPEGQPIVSMGYFSDPDGHDLGVIVKGLEFVRKLQSSLREHGVNLSSNPAPAKYCSDLDADSAEYLKCLTRTATLSMWHWSCTCRMGREDDEEAVVNPRLLVRNVRGLRVVDASVMPTVTSGNTNAPVILIAEKASDLIREDHGIPKV</sequence>
<organism evidence="6 7">
    <name type="scientific">Megalurothrips usitatus</name>
    <name type="common">bean blossom thrips</name>
    <dbReference type="NCBI Taxonomy" id="439358"/>
    <lineage>
        <taxon>Eukaryota</taxon>
        <taxon>Metazoa</taxon>
        <taxon>Ecdysozoa</taxon>
        <taxon>Arthropoda</taxon>
        <taxon>Hexapoda</taxon>
        <taxon>Insecta</taxon>
        <taxon>Pterygota</taxon>
        <taxon>Neoptera</taxon>
        <taxon>Paraneoptera</taxon>
        <taxon>Thysanoptera</taxon>
        <taxon>Terebrantia</taxon>
        <taxon>Thripoidea</taxon>
        <taxon>Thripidae</taxon>
        <taxon>Megalurothrips</taxon>
    </lineage>
</organism>
<dbReference type="Gene3D" id="3.50.50.60">
    <property type="entry name" value="FAD/NAD(P)-binding domain"/>
    <property type="match status" value="1"/>
</dbReference>
<feature type="domain" description="Glucose-methanol-choline oxidoreductase N-terminal" evidence="5">
    <location>
        <begin position="101"/>
        <end position="115"/>
    </location>
</feature>
<dbReference type="Pfam" id="PF05199">
    <property type="entry name" value="GMC_oxred_C"/>
    <property type="match status" value="1"/>
</dbReference>
<dbReference type="PROSITE" id="PS00624">
    <property type="entry name" value="GMC_OXRED_2"/>
    <property type="match status" value="1"/>
</dbReference>
<evidence type="ECO:0000256" key="1">
    <source>
        <dbReference type="ARBA" id="ARBA00001974"/>
    </source>
</evidence>
<dbReference type="InterPro" id="IPR000172">
    <property type="entry name" value="GMC_OxRdtase_N"/>
</dbReference>
<dbReference type="InterPro" id="IPR007867">
    <property type="entry name" value="GMC_OxRtase_C"/>
</dbReference>
<name>A0AAV7X1M0_9NEOP</name>
<evidence type="ECO:0000256" key="4">
    <source>
        <dbReference type="ARBA" id="ARBA00022827"/>
    </source>
</evidence>
<dbReference type="EMBL" id="JAPTSV010000016">
    <property type="protein sequence ID" value="KAJ1519789.1"/>
    <property type="molecule type" value="Genomic_DNA"/>
</dbReference>
<comment type="similarity">
    <text evidence="2">Belongs to the GMC oxidoreductase family.</text>
</comment>
<gene>
    <name evidence="6" type="ORF">ONE63_005042</name>
</gene>
<accession>A0AAV7X1M0</accession>
<dbReference type="GO" id="GO:0016614">
    <property type="term" value="F:oxidoreductase activity, acting on CH-OH group of donors"/>
    <property type="evidence" value="ECO:0007669"/>
    <property type="project" value="InterPro"/>
</dbReference>
<proteinExistence type="inferred from homology"/>
<evidence type="ECO:0000313" key="7">
    <source>
        <dbReference type="Proteomes" id="UP001075354"/>
    </source>
</evidence>
<comment type="caution">
    <text evidence="6">The sequence shown here is derived from an EMBL/GenBank/DDBJ whole genome shotgun (WGS) entry which is preliminary data.</text>
</comment>
<keyword evidence="3" id="KW-0285">Flavoprotein</keyword>
<reference evidence="6" key="1">
    <citation type="submission" date="2022-12" db="EMBL/GenBank/DDBJ databases">
        <title>Chromosome-level genome assembly of the bean flower thrips Megalurothrips usitatus.</title>
        <authorList>
            <person name="Ma L."/>
            <person name="Liu Q."/>
            <person name="Li H."/>
            <person name="Cai W."/>
        </authorList>
    </citation>
    <scope>NUCLEOTIDE SEQUENCE</scope>
    <source>
        <strain evidence="6">Cailab_2022a</strain>
    </source>
</reference>
<dbReference type="InterPro" id="IPR012132">
    <property type="entry name" value="GMC_OxRdtase"/>
</dbReference>
<evidence type="ECO:0000256" key="3">
    <source>
        <dbReference type="ARBA" id="ARBA00022630"/>
    </source>
</evidence>
<dbReference type="Proteomes" id="UP001075354">
    <property type="component" value="Chromosome 16"/>
</dbReference>
<dbReference type="Gene3D" id="3.30.560.10">
    <property type="entry name" value="Glucose Oxidase, domain 3"/>
    <property type="match status" value="1"/>
</dbReference>
<dbReference type="InterPro" id="IPR036188">
    <property type="entry name" value="FAD/NAD-bd_sf"/>
</dbReference>
<protein>
    <recommendedName>
        <fullName evidence="5">Glucose-methanol-choline oxidoreductase N-terminal domain-containing protein</fullName>
    </recommendedName>
</protein>
<evidence type="ECO:0000259" key="5">
    <source>
        <dbReference type="PROSITE" id="PS00624"/>
    </source>
</evidence>
<evidence type="ECO:0000313" key="6">
    <source>
        <dbReference type="EMBL" id="KAJ1519789.1"/>
    </source>
</evidence>
<dbReference type="SUPFAM" id="SSF54373">
    <property type="entry name" value="FAD-linked reductases, C-terminal domain"/>
    <property type="match status" value="1"/>
</dbReference>
<evidence type="ECO:0000256" key="2">
    <source>
        <dbReference type="ARBA" id="ARBA00010790"/>
    </source>
</evidence>
<dbReference type="GO" id="GO:0050660">
    <property type="term" value="F:flavin adenine dinucleotide binding"/>
    <property type="evidence" value="ECO:0007669"/>
    <property type="project" value="InterPro"/>
</dbReference>
<dbReference type="SUPFAM" id="SSF51905">
    <property type="entry name" value="FAD/NAD(P)-binding domain"/>
    <property type="match status" value="1"/>
</dbReference>
<dbReference type="AlphaFoldDB" id="A0AAV7X1M0"/>
<dbReference type="Pfam" id="PF00732">
    <property type="entry name" value="GMC_oxred_N"/>
    <property type="match status" value="1"/>
</dbReference>
<keyword evidence="7" id="KW-1185">Reference proteome</keyword>
<keyword evidence="4" id="KW-0274">FAD</keyword>
<dbReference type="PANTHER" id="PTHR11552:SF147">
    <property type="entry name" value="CHOLINE DEHYDROGENASE, MITOCHONDRIAL"/>
    <property type="match status" value="1"/>
</dbReference>
<comment type="cofactor">
    <cofactor evidence="1">
        <name>FAD</name>
        <dbReference type="ChEBI" id="CHEBI:57692"/>
    </cofactor>
</comment>